<reference evidence="2" key="1">
    <citation type="journal article" date="2012" name="PLoS Negl. Trop. Dis.">
        <title>A systematically improved high quality genome and transcriptome of the human blood fluke Schistosoma mansoni.</title>
        <authorList>
            <person name="Protasio A.V."/>
            <person name="Tsai I.J."/>
            <person name="Babbage A."/>
            <person name="Nichol S."/>
            <person name="Hunt M."/>
            <person name="Aslett M.A."/>
            <person name="De Silva N."/>
            <person name="Velarde G.S."/>
            <person name="Anderson T.J."/>
            <person name="Clark R.C."/>
            <person name="Davidson C."/>
            <person name="Dillon G.P."/>
            <person name="Holroyd N.E."/>
            <person name="LoVerde P.T."/>
            <person name="Lloyd C."/>
            <person name="McQuillan J."/>
            <person name="Oliveira G."/>
            <person name="Otto T.D."/>
            <person name="Parker-Manuel S.J."/>
            <person name="Quail M.A."/>
            <person name="Wilson R.A."/>
            <person name="Zerlotini A."/>
            <person name="Dunne D.W."/>
            <person name="Berriman M."/>
        </authorList>
    </citation>
    <scope>NUCLEOTIDE SEQUENCE [LARGE SCALE GENOMIC DNA]</scope>
    <source>
        <strain evidence="2">Puerto Rican</strain>
    </source>
</reference>
<dbReference type="GO" id="GO:0003735">
    <property type="term" value="F:structural constituent of ribosome"/>
    <property type="evidence" value="ECO:0007669"/>
    <property type="project" value="InterPro"/>
</dbReference>
<reference evidence="3" key="2">
    <citation type="submission" date="2018-12" db="UniProtKB">
        <authorList>
            <consortium name="WormBaseParasite"/>
        </authorList>
    </citation>
    <scope>IDENTIFICATION</scope>
    <source>
        <strain evidence="3">Puerto Rican</strain>
    </source>
</reference>
<dbReference type="FunCoup" id="A0A3Q0KHC9">
    <property type="interactions" value="541"/>
</dbReference>
<name>A0A3Q0KHC9_SCHMA</name>
<keyword evidence="2" id="KW-1185">Reference proteome</keyword>
<dbReference type="STRING" id="6183.A0A3Q0KHC9"/>
<evidence type="ECO:0000313" key="2">
    <source>
        <dbReference type="Proteomes" id="UP000008854"/>
    </source>
</evidence>
<dbReference type="InParanoid" id="A0A3Q0KHC9"/>
<protein>
    <submittedName>
        <fullName evidence="3">MRP-S28 domain-containing protein</fullName>
    </submittedName>
</protein>
<dbReference type="AlphaFoldDB" id="A0A3Q0KHC9"/>
<evidence type="ECO:0000259" key="1">
    <source>
        <dbReference type="Pfam" id="PF10213"/>
    </source>
</evidence>
<dbReference type="GO" id="GO:0032543">
    <property type="term" value="P:mitochondrial translation"/>
    <property type="evidence" value="ECO:0007669"/>
    <property type="project" value="InterPro"/>
</dbReference>
<dbReference type="InterPro" id="IPR019349">
    <property type="entry name" value="Ribosomal_mS35_mit"/>
</dbReference>
<dbReference type="PANTHER" id="PTHR13490:SF0">
    <property type="entry name" value="SMALL RIBOSOMAL SUBUNIT PROTEIN MS35"/>
    <property type="match status" value="1"/>
</dbReference>
<feature type="domain" description="Small ribosomal subunit protein mS35 mitochondrial conserved" evidence="1">
    <location>
        <begin position="172"/>
        <end position="254"/>
    </location>
</feature>
<dbReference type="InterPro" id="IPR039848">
    <property type="entry name" value="Ribosomal_mS35_mt"/>
</dbReference>
<dbReference type="WBParaSite" id="Smp_069910.1">
    <property type="protein sequence ID" value="Smp_069910.1"/>
    <property type="gene ID" value="Smp_069910"/>
</dbReference>
<dbReference type="GO" id="GO:0005763">
    <property type="term" value="C:mitochondrial small ribosomal subunit"/>
    <property type="evidence" value="ECO:0007669"/>
    <property type="project" value="TreeGrafter"/>
</dbReference>
<organism evidence="2 3">
    <name type="scientific">Schistosoma mansoni</name>
    <name type="common">Blood fluke</name>
    <dbReference type="NCBI Taxonomy" id="6183"/>
    <lineage>
        <taxon>Eukaryota</taxon>
        <taxon>Metazoa</taxon>
        <taxon>Spiralia</taxon>
        <taxon>Lophotrochozoa</taxon>
        <taxon>Platyhelminthes</taxon>
        <taxon>Trematoda</taxon>
        <taxon>Digenea</taxon>
        <taxon>Strigeidida</taxon>
        <taxon>Schistosomatoidea</taxon>
        <taxon>Schistosomatidae</taxon>
        <taxon>Schistosoma</taxon>
    </lineage>
</organism>
<accession>A0A3Q0KHC9</accession>
<proteinExistence type="predicted"/>
<dbReference type="Proteomes" id="UP000008854">
    <property type="component" value="Unassembled WGS sequence"/>
</dbReference>
<dbReference type="Pfam" id="PF10213">
    <property type="entry name" value="MRP-S28"/>
    <property type="match status" value="1"/>
</dbReference>
<sequence length="389" mass="45418">MRLRPSLAFRASLLANTGRRNESSSLDCHQKFLPLEIRGLNDPKSKDNKQMLFKEKPVILHEKFRDFIDWTNVWPAAATFHHSLVPFRVRQGHCKNLSENEGLPPEKYANTELMKIPNFLHLTPSHIKKHCDALKKFCTLWPSGLSSNETIEKYYPVVIVNRSYVFASSNIRDPRSRVVTLQIRLSNLSLDEHARRKLLRLAMGPGPGRNTATYDWNTDILELTSERCPTSKQNSDFLIYLLTVLTMESKKTEKWEIDNPEYDWAQFDWDKSETRRRLFNLLSLRNNEQVIRNNQRKESDFTTEFESNSAIVQYRKALKSIWSKNDILNGDQWVKRPDPPKYRHGRLRPIRNVPFVTVPGADEKNNLEEYTSATRNLFGLDTEIQQSNV</sequence>
<dbReference type="PANTHER" id="PTHR13490">
    <property type="entry name" value="MITOCHONDRIAL 28S RIBOSOMAL PROTEIN S28"/>
    <property type="match status" value="1"/>
</dbReference>
<evidence type="ECO:0000313" key="3">
    <source>
        <dbReference type="WBParaSite" id="Smp_069910.1"/>
    </source>
</evidence>